<sequence>MEYLARVGVGTPANKVYLALDTGSDVVWLQCRPCKKCYEQAGLIFDPRNSSSFSPLPCGDSRCQQLDSADYSNCDNPQSSCLYKFTYGDGSFSFGNLSTETLTDYMTETLTFRGTKLRKIIFGCGHDNEGLFVAAAGLLGLGRGKLSFPGQAGRRFRNKFSYCLVRRGSSGKSSILFGPTALSRKAVFTRLVHNPDPSLGTFYYVALEGISVGGKRVDIPPGVLELDREGNGGVILDSGTSVTRLAQPAYEAMRDAFQAWTKNLSQSSAFSLFDTCYDLSGMTEVTVPKVGLHFDGADMDLPAYNYLIPVDDNGKYCFAFAGKPSGLSIIGNIQQQGFRISYDLAKSRVGFTARSCV</sequence>
<proteinExistence type="inferred from homology"/>
<reference evidence="6" key="1">
    <citation type="submission" date="2020-07" db="EMBL/GenBank/DDBJ databases">
        <title>Ethylene signaling mediates host invasion by parasitic plants.</title>
        <authorList>
            <person name="Yoshida S."/>
        </authorList>
    </citation>
    <scope>NUCLEOTIDE SEQUENCE</scope>
    <source>
        <strain evidence="6">Okayama</strain>
    </source>
</reference>
<name>A0A830D888_9LAMI</name>
<dbReference type="FunFam" id="2.40.70.10:FF:000031">
    <property type="entry name" value="Aspartyl protease AED1"/>
    <property type="match status" value="1"/>
</dbReference>
<dbReference type="InterPro" id="IPR001969">
    <property type="entry name" value="Aspartic_peptidase_AS"/>
</dbReference>
<accession>A0A830D888</accession>
<evidence type="ECO:0000256" key="4">
    <source>
        <dbReference type="ARBA" id="ARBA00022801"/>
    </source>
</evidence>
<evidence type="ECO:0000256" key="2">
    <source>
        <dbReference type="ARBA" id="ARBA00022670"/>
    </source>
</evidence>
<comment type="caution">
    <text evidence="6">The sequence shown here is derived from an EMBL/GenBank/DDBJ whole genome shotgun (WGS) entry which is preliminary data.</text>
</comment>
<dbReference type="InterPro" id="IPR051708">
    <property type="entry name" value="Plant_Aspart_Prot_A1"/>
</dbReference>
<comment type="similarity">
    <text evidence="1">Belongs to the peptidase A1 family.</text>
</comment>
<dbReference type="GO" id="GO:0006508">
    <property type="term" value="P:proteolysis"/>
    <property type="evidence" value="ECO:0007669"/>
    <property type="project" value="UniProtKB-KW"/>
</dbReference>
<dbReference type="InterPro" id="IPR032799">
    <property type="entry name" value="TAXi_C"/>
</dbReference>
<dbReference type="Pfam" id="PF14543">
    <property type="entry name" value="TAXi_N"/>
    <property type="match status" value="1"/>
</dbReference>
<keyword evidence="3" id="KW-0732">Signal</keyword>
<evidence type="ECO:0000313" key="6">
    <source>
        <dbReference type="EMBL" id="GFQ06873.1"/>
    </source>
</evidence>
<organism evidence="6 7">
    <name type="scientific">Phtheirospermum japonicum</name>
    <dbReference type="NCBI Taxonomy" id="374723"/>
    <lineage>
        <taxon>Eukaryota</taxon>
        <taxon>Viridiplantae</taxon>
        <taxon>Streptophyta</taxon>
        <taxon>Embryophyta</taxon>
        <taxon>Tracheophyta</taxon>
        <taxon>Spermatophyta</taxon>
        <taxon>Magnoliopsida</taxon>
        <taxon>eudicotyledons</taxon>
        <taxon>Gunneridae</taxon>
        <taxon>Pentapetalae</taxon>
        <taxon>asterids</taxon>
        <taxon>lamiids</taxon>
        <taxon>Lamiales</taxon>
        <taxon>Orobanchaceae</taxon>
        <taxon>Orobanchaceae incertae sedis</taxon>
        <taxon>Phtheirospermum</taxon>
    </lineage>
</organism>
<protein>
    <submittedName>
        <fullName evidence="6">Protein aspartic protease in guard cell 1</fullName>
    </submittedName>
</protein>
<dbReference type="InterPro" id="IPR032861">
    <property type="entry name" value="TAXi_N"/>
</dbReference>
<dbReference type="AlphaFoldDB" id="A0A830D888"/>
<dbReference type="GO" id="GO:0004190">
    <property type="term" value="F:aspartic-type endopeptidase activity"/>
    <property type="evidence" value="ECO:0007669"/>
    <property type="project" value="InterPro"/>
</dbReference>
<gene>
    <name evidence="6" type="ORF">PHJA_002831300</name>
</gene>
<evidence type="ECO:0000256" key="1">
    <source>
        <dbReference type="ARBA" id="ARBA00007447"/>
    </source>
</evidence>
<dbReference type="SUPFAM" id="SSF50630">
    <property type="entry name" value="Acid proteases"/>
    <property type="match status" value="1"/>
</dbReference>
<evidence type="ECO:0000313" key="7">
    <source>
        <dbReference type="Proteomes" id="UP000653305"/>
    </source>
</evidence>
<keyword evidence="4" id="KW-0378">Hydrolase</keyword>
<keyword evidence="2 6" id="KW-0645">Protease</keyword>
<dbReference type="PANTHER" id="PTHR47967:SF60">
    <property type="entry name" value="PROTEIN ASPARTIC PROTEASE IN GUARD CELL 1-LIKE"/>
    <property type="match status" value="1"/>
</dbReference>
<dbReference type="InterPro" id="IPR021109">
    <property type="entry name" value="Peptidase_aspartic_dom_sf"/>
</dbReference>
<dbReference type="Pfam" id="PF14541">
    <property type="entry name" value="TAXi_C"/>
    <property type="match status" value="1"/>
</dbReference>
<dbReference type="Gene3D" id="2.40.70.10">
    <property type="entry name" value="Acid Proteases"/>
    <property type="match status" value="2"/>
</dbReference>
<dbReference type="Proteomes" id="UP000653305">
    <property type="component" value="Unassembled WGS sequence"/>
</dbReference>
<keyword evidence="7" id="KW-1185">Reference proteome</keyword>
<dbReference type="EMBL" id="BMAC01001330">
    <property type="protein sequence ID" value="GFQ06873.1"/>
    <property type="molecule type" value="Genomic_DNA"/>
</dbReference>
<dbReference type="OrthoDB" id="2747330at2759"/>
<feature type="domain" description="Peptidase A1" evidence="5">
    <location>
        <begin position="3"/>
        <end position="352"/>
    </location>
</feature>
<evidence type="ECO:0000256" key="3">
    <source>
        <dbReference type="ARBA" id="ARBA00022729"/>
    </source>
</evidence>
<dbReference type="FunFam" id="2.40.70.10:FF:000010">
    <property type="entry name" value="Aspartyl protease family protein 2"/>
    <property type="match status" value="1"/>
</dbReference>
<dbReference type="InterPro" id="IPR033121">
    <property type="entry name" value="PEPTIDASE_A1"/>
</dbReference>
<dbReference type="PROSITE" id="PS51767">
    <property type="entry name" value="PEPTIDASE_A1"/>
    <property type="match status" value="1"/>
</dbReference>
<dbReference type="PROSITE" id="PS00141">
    <property type="entry name" value="ASP_PROTEASE"/>
    <property type="match status" value="1"/>
</dbReference>
<dbReference type="PANTHER" id="PTHR47967">
    <property type="entry name" value="OS07G0603500 PROTEIN-RELATED"/>
    <property type="match status" value="1"/>
</dbReference>
<evidence type="ECO:0000259" key="5">
    <source>
        <dbReference type="PROSITE" id="PS51767"/>
    </source>
</evidence>